<evidence type="ECO:0000313" key="3">
    <source>
        <dbReference type="EMBL" id="QZP37519.1"/>
    </source>
</evidence>
<dbReference type="Proteomes" id="UP000826254">
    <property type="component" value="Chromosome"/>
</dbReference>
<dbReference type="CDD" id="cd03801">
    <property type="entry name" value="GT4_PimA-like"/>
    <property type="match status" value="1"/>
</dbReference>
<dbReference type="InterPro" id="IPR001296">
    <property type="entry name" value="Glyco_trans_1"/>
</dbReference>
<proteinExistence type="predicted"/>
<keyword evidence="4" id="KW-1185">Reference proteome</keyword>
<dbReference type="KEGG" id="hmp:K6T50_14775"/>
<feature type="domain" description="Glycosyltransferase subfamily 4-like N-terminal" evidence="2">
    <location>
        <begin position="19"/>
        <end position="167"/>
    </location>
</feature>
<dbReference type="RefSeq" id="WP_222607328.1">
    <property type="nucleotide sequence ID" value="NZ_CP081958.1"/>
</dbReference>
<evidence type="ECO:0000259" key="1">
    <source>
        <dbReference type="Pfam" id="PF00534"/>
    </source>
</evidence>
<sequence length="347" mass="38204">MDKDIAVYGPLNTEELGPSAVTRKLVRALDAVGCDVTLYTTGDDTHDQVETVHVSGSVDSVPNFVRTKRRVARTVERNGHDIFHSIPGLIDGADIQSSLGFAGDIQMLLWAPHIINPREFVGANIYSLLKAIGYHRTDTIVAASPMVADQLKTYARCSADGVIPLGVSEADRFEPGPVSDPVRVLIPALIGPIKGQHRVLQHLDPNDERYVVDIVGPVKDEAYAEKLSAWQHRMHGYSHDIEQHYRDADVVLIPSEHDNHPTTAIESAGAGCSILITDTCGFATLTDARENHGVDVVSNGKEMAETLEYLVDHPEVLAEKKQAAYELSGTMTWERIAEQYVEYYRDL</sequence>
<dbReference type="SUPFAM" id="SSF53756">
    <property type="entry name" value="UDP-Glycosyltransferase/glycogen phosphorylase"/>
    <property type="match status" value="1"/>
</dbReference>
<dbReference type="PANTHER" id="PTHR12526">
    <property type="entry name" value="GLYCOSYLTRANSFERASE"/>
    <property type="match status" value="1"/>
</dbReference>
<gene>
    <name evidence="3" type="ORF">K6T50_14775</name>
</gene>
<dbReference type="Gene3D" id="3.40.50.2000">
    <property type="entry name" value="Glycogen Phosphorylase B"/>
    <property type="match status" value="2"/>
</dbReference>
<protein>
    <submittedName>
        <fullName evidence="3">Glycosyltransferase family 4 protein</fullName>
    </submittedName>
</protein>
<dbReference type="Pfam" id="PF13439">
    <property type="entry name" value="Glyco_transf_4"/>
    <property type="match status" value="1"/>
</dbReference>
<dbReference type="InterPro" id="IPR028098">
    <property type="entry name" value="Glyco_trans_4-like_N"/>
</dbReference>
<feature type="domain" description="Glycosyl transferase family 1" evidence="1">
    <location>
        <begin position="169"/>
        <end position="325"/>
    </location>
</feature>
<dbReference type="GO" id="GO:0016757">
    <property type="term" value="F:glycosyltransferase activity"/>
    <property type="evidence" value="ECO:0007669"/>
    <property type="project" value="InterPro"/>
</dbReference>
<organism evidence="3 4">
    <name type="scientific">Halobaculum magnesiiphilum</name>
    <dbReference type="NCBI Taxonomy" id="1017351"/>
    <lineage>
        <taxon>Archaea</taxon>
        <taxon>Methanobacteriati</taxon>
        <taxon>Methanobacteriota</taxon>
        <taxon>Stenosarchaea group</taxon>
        <taxon>Halobacteria</taxon>
        <taxon>Halobacteriales</taxon>
        <taxon>Haloferacaceae</taxon>
        <taxon>Halobaculum</taxon>
    </lineage>
</organism>
<accession>A0A8T8WCF4</accession>
<dbReference type="Pfam" id="PF00534">
    <property type="entry name" value="Glycos_transf_1"/>
    <property type="match status" value="1"/>
</dbReference>
<dbReference type="EMBL" id="CP081958">
    <property type="protein sequence ID" value="QZP37519.1"/>
    <property type="molecule type" value="Genomic_DNA"/>
</dbReference>
<reference evidence="3 4" key="1">
    <citation type="journal article" date="2021" name="Int. J. Syst. Evol. Microbiol.">
        <title>Halobaculum halophilum sp. nov. and Halobaculum salinum sp. nov., isolated from salt lake and saline soil.</title>
        <authorList>
            <person name="Cui H.L."/>
            <person name="Shi X.W."/>
            <person name="Yin X.M."/>
            <person name="Yang X.Y."/>
            <person name="Hou J."/>
            <person name="Zhu L."/>
        </authorList>
    </citation>
    <scope>NUCLEOTIDE SEQUENCE [LARGE SCALE GENOMIC DNA]</scope>
    <source>
        <strain evidence="3 4">NBRC 109044</strain>
    </source>
</reference>
<name>A0A8T8WCF4_9EURY</name>
<evidence type="ECO:0000313" key="4">
    <source>
        <dbReference type="Proteomes" id="UP000826254"/>
    </source>
</evidence>
<dbReference type="AlphaFoldDB" id="A0A8T8WCF4"/>
<dbReference type="GeneID" id="67179431"/>
<dbReference type="PANTHER" id="PTHR12526:SF630">
    <property type="entry name" value="GLYCOSYLTRANSFERASE"/>
    <property type="match status" value="1"/>
</dbReference>
<evidence type="ECO:0000259" key="2">
    <source>
        <dbReference type="Pfam" id="PF13439"/>
    </source>
</evidence>